<accession>A0A2S4V0G6</accession>
<name>A0A2S4V0G6_9BASI</name>
<feature type="compositionally biased region" description="Polar residues" evidence="1">
    <location>
        <begin position="25"/>
        <end position="35"/>
    </location>
</feature>
<dbReference type="VEuPathDB" id="FungiDB:PSTT_04148"/>
<reference evidence="3" key="2">
    <citation type="journal article" date="2018" name="BMC Genomics">
        <title>Genomic insights into host adaptation between the wheat stripe rust pathogen (Puccinia striiformis f. sp. tritici) and the barley stripe rust pathogen (Puccinia striiformis f. sp. hordei).</title>
        <authorList>
            <person name="Xia C."/>
            <person name="Wang M."/>
            <person name="Yin C."/>
            <person name="Cornejo O.E."/>
            <person name="Hulbert S.H."/>
            <person name="Chen X."/>
        </authorList>
    </citation>
    <scope>NUCLEOTIDE SEQUENCE [LARGE SCALE GENOMIC DNA]</scope>
    <source>
        <strain evidence="3">93TX-2</strain>
    </source>
</reference>
<evidence type="ECO:0000313" key="3">
    <source>
        <dbReference type="Proteomes" id="UP000238274"/>
    </source>
</evidence>
<comment type="caution">
    <text evidence="2">The sequence shown here is derived from an EMBL/GenBank/DDBJ whole genome shotgun (WGS) entry which is preliminary data.</text>
</comment>
<organism evidence="2 3">
    <name type="scientific">Puccinia striiformis</name>
    <dbReference type="NCBI Taxonomy" id="27350"/>
    <lineage>
        <taxon>Eukaryota</taxon>
        <taxon>Fungi</taxon>
        <taxon>Dikarya</taxon>
        <taxon>Basidiomycota</taxon>
        <taxon>Pucciniomycotina</taxon>
        <taxon>Pucciniomycetes</taxon>
        <taxon>Pucciniales</taxon>
        <taxon>Pucciniaceae</taxon>
        <taxon>Puccinia</taxon>
    </lineage>
</organism>
<feature type="non-terminal residue" evidence="2">
    <location>
        <position position="1"/>
    </location>
</feature>
<reference evidence="2 3" key="1">
    <citation type="submission" date="2017-12" db="EMBL/GenBank/DDBJ databases">
        <title>Gene loss provides genomic basis for host adaptation in cereal stripe rust fungi.</title>
        <authorList>
            <person name="Xia C."/>
        </authorList>
    </citation>
    <scope>NUCLEOTIDE SEQUENCE [LARGE SCALE GENOMIC DNA]</scope>
    <source>
        <strain evidence="2 3">93TX-2</strain>
    </source>
</reference>
<dbReference type="EMBL" id="PKSM01000205">
    <property type="protein sequence ID" value="POW02993.1"/>
    <property type="molecule type" value="Genomic_DNA"/>
</dbReference>
<reference evidence="3" key="3">
    <citation type="journal article" date="2018" name="Mol. Plant Microbe Interact.">
        <title>Genome sequence resources for the wheat stripe rust pathogen (Puccinia striiformis f. sp. tritici) and the barley stripe rust pathogen (Puccinia striiformis f. sp. hordei).</title>
        <authorList>
            <person name="Xia C."/>
            <person name="Wang M."/>
            <person name="Yin C."/>
            <person name="Cornejo O.E."/>
            <person name="Hulbert S.H."/>
            <person name="Chen X."/>
        </authorList>
    </citation>
    <scope>NUCLEOTIDE SEQUENCE [LARGE SCALE GENOMIC DNA]</scope>
    <source>
        <strain evidence="3">93TX-2</strain>
    </source>
</reference>
<proteinExistence type="predicted"/>
<dbReference type="Proteomes" id="UP000238274">
    <property type="component" value="Unassembled WGS sequence"/>
</dbReference>
<evidence type="ECO:0000313" key="2">
    <source>
        <dbReference type="EMBL" id="POW02993.1"/>
    </source>
</evidence>
<evidence type="ECO:0000256" key="1">
    <source>
        <dbReference type="SAM" id="MobiDB-lite"/>
    </source>
</evidence>
<dbReference type="VEuPathDB" id="FungiDB:PSHT_11851"/>
<dbReference type="AlphaFoldDB" id="A0A2S4V0G6"/>
<sequence length="1131" mass="129377">CEVSSQGDAMMYRKTEPNPSPFEVNWTSDGDSTPLMNEKAGWQELHRPESTEPQNVPKLLPLFPTSPRGDTKNIEIQGHATKRLRLTDTSEGYNQGPRAHLNHRKQGGLSYSRHAATQPVGASQNPTDSHQPLLEQDVRMISATRGVYLESHVDLFEKLGLVKSGPGLETPSFSHSNSSPMQPFKKVASSSGSTTIKEAESRESLLTISWLQWRANEEVSQYYPSLILDWTPPAASLKVACATELMIQEFLDAISTFSSQNQIKNMHDSHKILVPFVYKLMTKQLTPYNWSRVLLVWRLLWHYSQEITPNPDQEEHQILIIFLWISDFITESTIPQLFMTPQAISYVPSSPEAKVSKILSNGAIKLPKLSHRQERDLYSISQILNAECTRGNKKLSSLAQNNSKGQILDCLYRRTQLIYPEILTKLGSDTEQFAKIKSSSSWQALKGQYHVKCWKLGNYRLNYPAPINYMSKYPALIDIRIDQIDTAFDLKQIRHVPPLNQLLQHEVNALCWLKHFERNLPRSTGHYDTENCKESPQLFLPQVIQNLFPPKFYQLMQYWSTNQIDPNNISSQGDAMMYRKTEPNPSPFEVNWTSDGDSTPLINEKAGWQELHRPESMEPQNVPELLPLFPTSPRGDTKNMEIQGHATKRLRLTDTSKGYIQGPGAHLDHRKQGGLSYSRHGATQLVGGSQNPMDTACLTDSHQPLVDGRMVSATRGVYSKSHVDLFERLGLAGKGPGLDKPSFSHSNSSPMQPFKKVASSSISTTIKEAKSRESLLTASWLQWRRNEEVSQYYPSLILDWTPPAASLKVACATEFMIREFLDAIYTFPLRKPIEKMHNSHKILFPFVYKLMTKQLTIDNWPRVLLVWRVLWHYSQEITPDPDQEVHQILKVFLWISDFITESTIPQLFLTTQAISHLPTTPAAKVLKILSNGTRKLPNLTKLQDHGLYLISRILNAECIQGNKELNLLAQHNSKEQILDCLYRKTQLIYSEILSKGSEAEQFEKIKSSGLWQALKLEYDVKCWQYGNYGLTYPAPINYMAKYPPSIDSRIDQIYAAFDLKTIKYVPVWKQLVQHEANAVYWLRNLDRHLPRSTGHNMEKSKKLPPLFLPQVIHDFFPPRFHRLMQWLTNQI</sequence>
<feature type="region of interest" description="Disordered" evidence="1">
    <location>
        <begin position="90"/>
        <end position="110"/>
    </location>
</feature>
<protein>
    <submittedName>
        <fullName evidence="2">Uncharacterized protein</fullName>
    </submittedName>
</protein>
<gene>
    <name evidence="2" type="ORF">PSHT_11851</name>
</gene>
<feature type="region of interest" description="Disordered" evidence="1">
    <location>
        <begin position="1"/>
        <end position="73"/>
    </location>
</feature>
<keyword evidence="3" id="KW-1185">Reference proteome</keyword>